<dbReference type="Gene3D" id="1.20.1070.10">
    <property type="entry name" value="Rhodopsin 7-helix transmembrane proteins"/>
    <property type="match status" value="1"/>
</dbReference>
<feature type="transmembrane region" description="Helical" evidence="1">
    <location>
        <begin position="20"/>
        <end position="40"/>
    </location>
</feature>
<accession>A0A1W0W8F9</accession>
<evidence type="ECO:0000256" key="1">
    <source>
        <dbReference type="SAM" id="Phobius"/>
    </source>
</evidence>
<feature type="transmembrane region" description="Helical" evidence="1">
    <location>
        <begin position="47"/>
        <end position="73"/>
    </location>
</feature>
<dbReference type="EMBL" id="MTYJ01000170">
    <property type="protein sequence ID" value="OQV11491.1"/>
    <property type="molecule type" value="Genomic_DNA"/>
</dbReference>
<dbReference type="AlphaFoldDB" id="A0A1W0W8F9"/>
<proteinExistence type="predicted"/>
<evidence type="ECO:0008006" key="4">
    <source>
        <dbReference type="Google" id="ProtNLM"/>
    </source>
</evidence>
<sequence length="194" mass="21702">MYSNCSLTAERWFSLNGLPLILDGIMILTQAFNLCVFHYWRGKEPFVLLHIALAVMSGLLGMIAAVTPLVRILPWDQTGSVTAINLAFRSFEYIETLYTLILLSIGVDRWLSVEFPGKYRAEISKTKICQAIAAAVVLAVVLTLPGTIVYWNVFAAFCHKPVDQYVLTPAQRIWKIVTGPFILGVGSSRFFRRG</sequence>
<comment type="caution">
    <text evidence="2">The sequence shown here is derived from an EMBL/GenBank/DDBJ whole genome shotgun (WGS) entry which is preliminary data.</text>
</comment>
<feature type="transmembrane region" description="Helical" evidence="1">
    <location>
        <begin position="93"/>
        <end position="111"/>
    </location>
</feature>
<name>A0A1W0W8F9_HYPEX</name>
<dbReference type="Proteomes" id="UP000192578">
    <property type="component" value="Unassembled WGS sequence"/>
</dbReference>
<reference evidence="3" key="1">
    <citation type="submission" date="2017-01" db="EMBL/GenBank/DDBJ databases">
        <title>Comparative genomics of anhydrobiosis in the tardigrade Hypsibius dujardini.</title>
        <authorList>
            <person name="Yoshida Y."/>
            <person name="Koutsovoulos G."/>
            <person name="Laetsch D."/>
            <person name="Stevens L."/>
            <person name="Kumar S."/>
            <person name="Horikawa D."/>
            <person name="Ishino K."/>
            <person name="Komine S."/>
            <person name="Tomita M."/>
            <person name="Blaxter M."/>
            <person name="Arakawa K."/>
        </authorList>
    </citation>
    <scope>NUCLEOTIDE SEQUENCE [LARGE SCALE GENOMIC DNA]</scope>
    <source>
        <strain evidence="3">Z151</strain>
    </source>
</reference>
<keyword evidence="1" id="KW-0472">Membrane</keyword>
<keyword evidence="1" id="KW-1133">Transmembrane helix</keyword>
<keyword evidence="1" id="KW-0812">Transmembrane</keyword>
<evidence type="ECO:0000313" key="3">
    <source>
        <dbReference type="Proteomes" id="UP000192578"/>
    </source>
</evidence>
<feature type="transmembrane region" description="Helical" evidence="1">
    <location>
        <begin position="132"/>
        <end position="153"/>
    </location>
</feature>
<gene>
    <name evidence="2" type="ORF">BV898_14221</name>
</gene>
<protein>
    <recommendedName>
        <fullName evidence="4">G-protein coupled receptors family 1 profile domain-containing protein</fullName>
    </recommendedName>
</protein>
<dbReference type="SUPFAM" id="SSF81321">
    <property type="entry name" value="Family A G protein-coupled receptor-like"/>
    <property type="match status" value="1"/>
</dbReference>
<evidence type="ECO:0000313" key="2">
    <source>
        <dbReference type="EMBL" id="OQV11491.1"/>
    </source>
</evidence>
<keyword evidence="3" id="KW-1185">Reference proteome</keyword>
<organism evidence="2 3">
    <name type="scientific">Hypsibius exemplaris</name>
    <name type="common">Freshwater tardigrade</name>
    <dbReference type="NCBI Taxonomy" id="2072580"/>
    <lineage>
        <taxon>Eukaryota</taxon>
        <taxon>Metazoa</taxon>
        <taxon>Ecdysozoa</taxon>
        <taxon>Tardigrada</taxon>
        <taxon>Eutardigrada</taxon>
        <taxon>Parachela</taxon>
        <taxon>Hypsibioidea</taxon>
        <taxon>Hypsibiidae</taxon>
        <taxon>Hypsibius</taxon>
    </lineage>
</organism>